<evidence type="ECO:0000313" key="2">
    <source>
        <dbReference type="EMBL" id="MEN3533950.1"/>
    </source>
</evidence>
<accession>A0ABV0AF31</accession>
<gene>
    <name evidence="2" type="ORF">AAH991_02450</name>
</gene>
<evidence type="ECO:0000256" key="1">
    <source>
        <dbReference type="SAM" id="MobiDB-lite"/>
    </source>
</evidence>
<protein>
    <recommendedName>
        <fullName evidence="4">Heavy-metal-associated domain-containing protein</fullName>
    </recommendedName>
</protein>
<dbReference type="RefSeq" id="WP_346223824.1">
    <property type="nucleotide sequence ID" value="NZ_JBDJAW010000001.1"/>
</dbReference>
<evidence type="ECO:0000313" key="3">
    <source>
        <dbReference type="Proteomes" id="UP001447516"/>
    </source>
</evidence>
<name>A0ABV0AF31_9ACTN</name>
<dbReference type="EMBL" id="JBDJAW010000001">
    <property type="protein sequence ID" value="MEN3533950.1"/>
    <property type="molecule type" value="Genomic_DNA"/>
</dbReference>
<feature type="region of interest" description="Disordered" evidence="1">
    <location>
        <begin position="30"/>
        <end position="71"/>
    </location>
</feature>
<keyword evidence="3" id="KW-1185">Reference proteome</keyword>
<dbReference type="Proteomes" id="UP001447516">
    <property type="component" value="Unassembled WGS sequence"/>
</dbReference>
<comment type="caution">
    <text evidence="2">The sequence shown here is derived from an EMBL/GenBank/DDBJ whole genome shotgun (WGS) entry which is preliminary data.</text>
</comment>
<reference evidence="2 3" key="1">
    <citation type="submission" date="2024-05" db="EMBL/GenBank/DDBJ databases">
        <title>Microbispora sp.ZYX-F-249.</title>
        <authorList>
            <person name="Xie H."/>
        </authorList>
    </citation>
    <scope>NUCLEOTIDE SEQUENCE [LARGE SCALE GENOMIC DNA]</scope>
    <source>
        <strain evidence="2 3">ZYX-F-249</strain>
    </source>
</reference>
<sequence>MNTPARLGAYAAGLGVIFLAALGAGTALGAGEPPRAQPRPVHAHPEPAAGHAQTGTDHADHADDAGGGGGAATAVPAGLQISQDGYTLVPLTTTLTPGKAAEFRFTVTGPDGATVTRYQVKHDKKLHFIVVSRDLGGFWHLHPEEAGDGVWTVRLTLPAAGSYRAYADFAPEGGPDLTLGADLNVPGAYDPRPLPTPDRTARVDGYTVTLAGDLAPGRVSKLVFTVSKDGEPVGDLEPYLGAYGHLVAIRAGDLAYLHVHPEEGPAAAAGVTFAASAPSGGDYRLFLDFKHGGTIRTAAFTVHAEAAGHSR</sequence>
<proteinExistence type="predicted"/>
<evidence type="ECO:0008006" key="4">
    <source>
        <dbReference type="Google" id="ProtNLM"/>
    </source>
</evidence>
<organism evidence="2 3">
    <name type="scientific">Microbispora maris</name>
    <dbReference type="NCBI Taxonomy" id="3144104"/>
    <lineage>
        <taxon>Bacteria</taxon>
        <taxon>Bacillati</taxon>
        <taxon>Actinomycetota</taxon>
        <taxon>Actinomycetes</taxon>
        <taxon>Streptosporangiales</taxon>
        <taxon>Streptosporangiaceae</taxon>
        <taxon>Microbispora</taxon>
    </lineage>
</organism>